<accession>A0A134B4P3</accession>
<feature type="transmembrane region" description="Helical" evidence="9">
    <location>
        <begin position="65"/>
        <end position="83"/>
    </location>
</feature>
<organism evidence="11 12">
    <name type="scientific">Porphyromonas somerae</name>
    <dbReference type="NCBI Taxonomy" id="322095"/>
    <lineage>
        <taxon>Bacteria</taxon>
        <taxon>Pseudomonadati</taxon>
        <taxon>Bacteroidota</taxon>
        <taxon>Bacteroidia</taxon>
        <taxon>Bacteroidales</taxon>
        <taxon>Porphyromonadaceae</taxon>
        <taxon>Porphyromonas</taxon>
    </lineage>
</organism>
<dbReference type="EC" id="3.4.23.36" evidence="9"/>
<keyword evidence="8 9" id="KW-0472">Membrane</keyword>
<evidence type="ECO:0000256" key="8">
    <source>
        <dbReference type="ARBA" id="ARBA00023136"/>
    </source>
</evidence>
<dbReference type="HAMAP" id="MF_00161">
    <property type="entry name" value="LspA"/>
    <property type="match status" value="1"/>
</dbReference>
<comment type="caution">
    <text evidence="9">Lacks conserved residue(s) required for the propagation of feature annotation.</text>
</comment>
<sequence length="222" mass="24772">MTRSSKTTLWTTAFIVLLLVIDQASKIWVKTSMVEGEMHEITSWFKIYFVENEGMAYGITLGSKLLLTLFRILAMGAGVYYLVRLLRLRRFSLGFCLTLGLVIAGGLGNVIDCLFYGEIFSTSRGAVAQLVPWGEGYGTFLHGKVVDMLYFPIIQTTYPSWSPIHAGEQFVFFSPIFNFADACISVGVALLLLCYRRTFSTALDTLFPSKDKGTSTETDTEE</sequence>
<comment type="similarity">
    <text evidence="1 9 10">Belongs to the peptidase A8 family.</text>
</comment>
<comment type="catalytic activity">
    <reaction evidence="9">
        <text>Release of signal peptides from bacterial membrane prolipoproteins. Hydrolyzes -Xaa-Yaa-Zaa-|-(S,diacylglyceryl)Cys-, in which Xaa is hydrophobic (preferably Leu), and Yaa (Ala or Ser) and Zaa (Gly or Ala) have small, neutral side chains.</text>
        <dbReference type="EC" id="3.4.23.36"/>
    </reaction>
</comment>
<evidence type="ECO:0000256" key="2">
    <source>
        <dbReference type="ARBA" id="ARBA00022475"/>
    </source>
</evidence>
<feature type="active site" evidence="9">
    <location>
        <position position="181"/>
    </location>
</feature>
<comment type="function">
    <text evidence="9">This protein specifically catalyzes the removal of signal peptides from prolipoproteins.</text>
</comment>
<reference evidence="12" key="1">
    <citation type="submission" date="2016-01" db="EMBL/GenBank/DDBJ databases">
        <authorList>
            <person name="Mitreva M."/>
            <person name="Pepin K.H."/>
            <person name="Mihindukulasuriya K.A."/>
            <person name="Fulton R."/>
            <person name="Fronick C."/>
            <person name="O'Laughlin M."/>
            <person name="Miner T."/>
            <person name="Herter B."/>
            <person name="Rosa B.A."/>
            <person name="Cordes M."/>
            <person name="Tomlinson C."/>
            <person name="Wollam A."/>
            <person name="Palsikar V.B."/>
            <person name="Mardis E.R."/>
            <person name="Wilson R.K."/>
        </authorList>
    </citation>
    <scope>NUCLEOTIDE SEQUENCE [LARGE SCALE GENOMIC DNA]</scope>
    <source>
        <strain evidence="12">KA00683</strain>
    </source>
</reference>
<keyword evidence="5 9" id="KW-0064">Aspartyl protease</keyword>
<dbReference type="PANTHER" id="PTHR33695">
    <property type="entry name" value="LIPOPROTEIN SIGNAL PEPTIDASE"/>
    <property type="match status" value="1"/>
</dbReference>
<keyword evidence="6 9" id="KW-0378">Hydrolase</keyword>
<feature type="transmembrane region" description="Helical" evidence="9">
    <location>
        <begin position="170"/>
        <end position="193"/>
    </location>
</feature>
<evidence type="ECO:0000256" key="1">
    <source>
        <dbReference type="ARBA" id="ARBA00006139"/>
    </source>
</evidence>
<keyword evidence="4 9" id="KW-0812">Transmembrane</keyword>
<dbReference type="UniPathway" id="UPA00665"/>
<comment type="subcellular location">
    <subcellularLocation>
        <location evidence="9">Cell membrane</location>
        <topology evidence="9">Multi-pass membrane protein</topology>
    </subcellularLocation>
</comment>
<evidence type="ECO:0000256" key="4">
    <source>
        <dbReference type="ARBA" id="ARBA00022692"/>
    </source>
</evidence>
<dbReference type="GO" id="GO:0006508">
    <property type="term" value="P:proteolysis"/>
    <property type="evidence" value="ECO:0007669"/>
    <property type="project" value="UniProtKB-KW"/>
</dbReference>
<feature type="active site" evidence="9">
    <location>
        <position position="147"/>
    </location>
</feature>
<dbReference type="OrthoDB" id="9810259at2"/>
<dbReference type="Proteomes" id="UP000070224">
    <property type="component" value="Unassembled WGS sequence"/>
</dbReference>
<evidence type="ECO:0000256" key="7">
    <source>
        <dbReference type="ARBA" id="ARBA00022989"/>
    </source>
</evidence>
<proteinExistence type="inferred from homology"/>
<evidence type="ECO:0000256" key="6">
    <source>
        <dbReference type="ARBA" id="ARBA00022801"/>
    </source>
</evidence>
<evidence type="ECO:0000256" key="5">
    <source>
        <dbReference type="ARBA" id="ARBA00022750"/>
    </source>
</evidence>
<comment type="caution">
    <text evidence="11">The sequence shown here is derived from an EMBL/GenBank/DDBJ whole genome shotgun (WGS) entry which is preliminary data.</text>
</comment>
<dbReference type="RefSeq" id="WP_060935720.1">
    <property type="nucleotide sequence ID" value="NZ_KQ960457.1"/>
</dbReference>
<evidence type="ECO:0000256" key="9">
    <source>
        <dbReference type="HAMAP-Rule" id="MF_00161"/>
    </source>
</evidence>
<dbReference type="PRINTS" id="PR00781">
    <property type="entry name" value="LIPOSIGPTASE"/>
</dbReference>
<keyword evidence="7 9" id="KW-1133">Transmembrane helix</keyword>
<protein>
    <recommendedName>
        <fullName evidence="9">Lipoprotein signal peptidase</fullName>
        <ecNumber evidence="9">3.4.23.36</ecNumber>
    </recommendedName>
    <alternativeName>
        <fullName evidence="9">Prolipoprotein signal peptidase</fullName>
    </alternativeName>
    <alternativeName>
        <fullName evidence="9">Signal peptidase II</fullName>
        <shortName evidence="9">SPase II</shortName>
    </alternativeName>
</protein>
<keyword evidence="3 9" id="KW-0645">Protease</keyword>
<dbReference type="STRING" id="322095.HMPREF3185_01560"/>
<keyword evidence="12" id="KW-1185">Reference proteome</keyword>
<dbReference type="EMBL" id="LSDK01000107">
    <property type="protein sequence ID" value="KXB74911.1"/>
    <property type="molecule type" value="Genomic_DNA"/>
</dbReference>
<dbReference type="Pfam" id="PF01252">
    <property type="entry name" value="Peptidase_A8"/>
    <property type="match status" value="1"/>
</dbReference>
<dbReference type="PANTHER" id="PTHR33695:SF1">
    <property type="entry name" value="LIPOPROTEIN SIGNAL PEPTIDASE"/>
    <property type="match status" value="1"/>
</dbReference>
<name>A0A134B4P3_9PORP</name>
<keyword evidence="2 9" id="KW-1003">Cell membrane</keyword>
<dbReference type="GO" id="GO:0005886">
    <property type="term" value="C:plasma membrane"/>
    <property type="evidence" value="ECO:0007669"/>
    <property type="project" value="UniProtKB-SubCell"/>
</dbReference>
<evidence type="ECO:0000313" key="11">
    <source>
        <dbReference type="EMBL" id="KXB74911.1"/>
    </source>
</evidence>
<evidence type="ECO:0000256" key="10">
    <source>
        <dbReference type="RuleBase" id="RU004181"/>
    </source>
</evidence>
<gene>
    <name evidence="9" type="primary">lspA</name>
    <name evidence="11" type="ORF">HMPREF3185_01560</name>
</gene>
<comment type="pathway">
    <text evidence="9">Protein modification; lipoprotein biosynthesis (signal peptide cleavage).</text>
</comment>
<feature type="transmembrane region" description="Helical" evidence="9">
    <location>
        <begin position="95"/>
        <end position="117"/>
    </location>
</feature>
<dbReference type="PATRIC" id="fig|322095.3.peg.1537"/>
<dbReference type="InterPro" id="IPR001872">
    <property type="entry name" value="Peptidase_A8"/>
</dbReference>
<dbReference type="GO" id="GO:0004190">
    <property type="term" value="F:aspartic-type endopeptidase activity"/>
    <property type="evidence" value="ECO:0007669"/>
    <property type="project" value="UniProtKB-UniRule"/>
</dbReference>
<evidence type="ECO:0000256" key="3">
    <source>
        <dbReference type="ARBA" id="ARBA00022670"/>
    </source>
</evidence>
<evidence type="ECO:0000313" key="12">
    <source>
        <dbReference type="Proteomes" id="UP000070224"/>
    </source>
</evidence>
<dbReference type="NCBIfam" id="NF011369">
    <property type="entry name" value="PRK14788.1"/>
    <property type="match status" value="1"/>
</dbReference>
<dbReference type="AlphaFoldDB" id="A0A134B4P3"/>